<feature type="domain" description="Pyridoxamine 5'-phosphate oxidase N-terminal" evidence="1">
    <location>
        <begin position="6"/>
        <end position="94"/>
    </location>
</feature>
<reference evidence="2 3" key="1">
    <citation type="submission" date="2016-10" db="EMBL/GenBank/DDBJ databases">
        <title>Evaluation of Human, Veterinary and Environmental Mycobacterium chelonae Isolates by Core Genome Phylogenomic Analysis, Targeted Gene Comparison, and Anti-microbial Susceptibility Patterns: A Tale of Mistaken Identities.</title>
        <authorList>
            <person name="Fogelson S.B."/>
            <person name="Camus A.C."/>
            <person name="Lorenz W."/>
            <person name="Vasireddy R."/>
            <person name="Vasireddy S."/>
            <person name="Smith T."/>
            <person name="Brown-Elliott B.A."/>
            <person name="Wallace R.J.Jr."/>
            <person name="Hasan N.A."/>
            <person name="Reischl U."/>
            <person name="Sanchez S."/>
        </authorList>
    </citation>
    <scope>NUCLEOTIDE SEQUENCE [LARGE SCALE GENOMIC DNA]</scope>
    <source>
        <strain evidence="2 3">15518</strain>
    </source>
</reference>
<evidence type="ECO:0000313" key="3">
    <source>
        <dbReference type="Proteomes" id="UP000179441"/>
    </source>
</evidence>
<dbReference type="Gene3D" id="2.30.110.10">
    <property type="entry name" value="Electron Transport, Fmn-binding Protein, Chain A"/>
    <property type="match status" value="1"/>
</dbReference>
<dbReference type="Pfam" id="PF01243">
    <property type="entry name" value="PNPOx_N"/>
    <property type="match status" value="1"/>
</dbReference>
<dbReference type="InterPro" id="IPR012349">
    <property type="entry name" value="Split_barrel_FMN-bd"/>
</dbReference>
<dbReference type="AlphaFoldDB" id="A0A1S1M6R4"/>
<dbReference type="EMBL" id="MLIS01000001">
    <property type="protein sequence ID" value="OHU78223.1"/>
    <property type="molecule type" value="Genomic_DNA"/>
</dbReference>
<keyword evidence="3" id="KW-1185">Reference proteome</keyword>
<dbReference type="SUPFAM" id="SSF50475">
    <property type="entry name" value="FMN-binding split barrel"/>
    <property type="match status" value="1"/>
</dbReference>
<sequence length="105" mass="11442">MSATLMAVSSSSINPAQPRPVWFEATGERTIQLFTGPDTVKIARLSADPRASIIIATPVGEPEQWLSITGAVTLHTDRTQELIERLFARYWGDAAAQHGDQLAHT</sequence>
<dbReference type="RefSeq" id="WP_070951515.1">
    <property type="nucleotide sequence ID" value="NZ_MLIS01000001.1"/>
</dbReference>
<gene>
    <name evidence="2" type="ORF">BKG84_07285</name>
</gene>
<protein>
    <recommendedName>
        <fullName evidence="1">Pyridoxamine 5'-phosphate oxidase N-terminal domain-containing protein</fullName>
    </recommendedName>
</protein>
<dbReference type="InterPro" id="IPR011576">
    <property type="entry name" value="Pyridox_Oxase_N"/>
</dbReference>
<evidence type="ECO:0000313" key="2">
    <source>
        <dbReference type="EMBL" id="OHU78223.1"/>
    </source>
</evidence>
<name>A0A1S1M6R4_MYCCH</name>
<dbReference type="Proteomes" id="UP000179441">
    <property type="component" value="Unassembled WGS sequence"/>
</dbReference>
<comment type="caution">
    <text evidence="2">The sequence shown here is derived from an EMBL/GenBank/DDBJ whole genome shotgun (WGS) entry which is preliminary data.</text>
</comment>
<organism evidence="2 3">
    <name type="scientific">Mycobacteroides chelonae</name>
    <name type="common">Mycobacterium chelonae</name>
    <dbReference type="NCBI Taxonomy" id="1774"/>
    <lineage>
        <taxon>Bacteria</taxon>
        <taxon>Bacillati</taxon>
        <taxon>Actinomycetota</taxon>
        <taxon>Actinomycetes</taxon>
        <taxon>Mycobacteriales</taxon>
        <taxon>Mycobacteriaceae</taxon>
        <taxon>Mycobacteroides</taxon>
    </lineage>
</organism>
<accession>A0A1S1M6R4</accession>
<evidence type="ECO:0000259" key="1">
    <source>
        <dbReference type="Pfam" id="PF01243"/>
    </source>
</evidence>
<proteinExistence type="predicted"/>